<feature type="transmembrane region" description="Helical" evidence="7">
    <location>
        <begin position="205"/>
        <end position="225"/>
    </location>
</feature>
<evidence type="ECO:0008006" key="10">
    <source>
        <dbReference type="Google" id="ProtNLM"/>
    </source>
</evidence>
<gene>
    <name evidence="8" type="ORF">DW2_01960</name>
</gene>
<feature type="transmembrane region" description="Helical" evidence="7">
    <location>
        <begin position="140"/>
        <end position="166"/>
    </location>
</feature>
<dbReference type="PANTHER" id="PTHR21716">
    <property type="entry name" value="TRANSMEMBRANE PROTEIN"/>
    <property type="match status" value="1"/>
</dbReference>
<evidence type="ECO:0000313" key="8">
    <source>
        <dbReference type="EMBL" id="KFE36884.1"/>
    </source>
</evidence>
<comment type="caution">
    <text evidence="8">The sequence shown here is derived from an EMBL/GenBank/DDBJ whole genome shotgun (WGS) entry which is preliminary data.</text>
</comment>
<name>A0A085U1N7_9RHOB</name>
<comment type="subcellular location">
    <subcellularLocation>
        <location evidence="1">Membrane</location>
        <topology evidence="1">Multi-pass membrane protein</topology>
    </subcellularLocation>
</comment>
<reference evidence="8 9" key="2">
    <citation type="journal article" date="2015" name="Antonie Van Leeuwenhoek">
        <title>Thioclava indica sp. nov., isolated from surface seawater of the Indian Ocean.</title>
        <authorList>
            <person name="Liu Y."/>
            <person name="Lai Q."/>
            <person name="Du J."/>
            <person name="Xu H."/>
            <person name="Jiang L."/>
            <person name="Shao Z."/>
        </authorList>
    </citation>
    <scope>NUCLEOTIDE SEQUENCE [LARGE SCALE GENOMIC DNA]</scope>
    <source>
        <strain evidence="8 9">13D2W-2</strain>
    </source>
</reference>
<dbReference type="eggNOG" id="COG0628">
    <property type="taxonomic scope" value="Bacteria"/>
</dbReference>
<dbReference type="OrthoDB" id="5792512at2"/>
<evidence type="ECO:0000256" key="4">
    <source>
        <dbReference type="ARBA" id="ARBA00022989"/>
    </source>
</evidence>
<feature type="transmembrane region" description="Helical" evidence="7">
    <location>
        <begin position="12"/>
        <end position="43"/>
    </location>
</feature>
<keyword evidence="4 7" id="KW-1133">Transmembrane helix</keyword>
<feature type="compositionally biased region" description="Polar residues" evidence="6">
    <location>
        <begin position="364"/>
        <end position="374"/>
    </location>
</feature>
<feature type="transmembrane region" description="Helical" evidence="7">
    <location>
        <begin position="315"/>
        <end position="336"/>
    </location>
</feature>
<dbReference type="GO" id="GO:0005886">
    <property type="term" value="C:plasma membrane"/>
    <property type="evidence" value="ECO:0007669"/>
    <property type="project" value="UniProtKB-SubCell"/>
</dbReference>
<comment type="similarity">
    <text evidence="2">Belongs to the autoinducer-2 exporter (AI-2E) (TC 2.A.86) family.</text>
</comment>
<dbReference type="PATRIC" id="fig|1317124.6.peg.391"/>
<evidence type="ECO:0000256" key="2">
    <source>
        <dbReference type="ARBA" id="ARBA00009773"/>
    </source>
</evidence>
<organism evidence="8 9">
    <name type="scientific">Thioclava atlantica</name>
    <dbReference type="NCBI Taxonomy" id="1317124"/>
    <lineage>
        <taxon>Bacteria</taxon>
        <taxon>Pseudomonadati</taxon>
        <taxon>Pseudomonadota</taxon>
        <taxon>Alphaproteobacteria</taxon>
        <taxon>Rhodobacterales</taxon>
        <taxon>Paracoccaceae</taxon>
        <taxon>Thioclava</taxon>
    </lineage>
</organism>
<evidence type="ECO:0000256" key="7">
    <source>
        <dbReference type="SAM" id="Phobius"/>
    </source>
</evidence>
<keyword evidence="3 7" id="KW-0812">Transmembrane</keyword>
<dbReference type="PANTHER" id="PTHR21716:SF64">
    <property type="entry name" value="AI-2 TRANSPORT PROTEIN TQSA"/>
    <property type="match status" value="1"/>
</dbReference>
<dbReference type="GO" id="GO:0055085">
    <property type="term" value="P:transmembrane transport"/>
    <property type="evidence" value="ECO:0007669"/>
    <property type="project" value="TreeGrafter"/>
</dbReference>
<dbReference type="InterPro" id="IPR002549">
    <property type="entry name" value="AI-2E-like"/>
</dbReference>
<evidence type="ECO:0000256" key="5">
    <source>
        <dbReference type="ARBA" id="ARBA00023136"/>
    </source>
</evidence>
<dbReference type="RefSeq" id="WP_038143012.1">
    <property type="nucleotide sequence ID" value="NZ_AQRC01000001.1"/>
</dbReference>
<dbReference type="EMBL" id="AQRC01000001">
    <property type="protein sequence ID" value="KFE36884.1"/>
    <property type="molecule type" value="Genomic_DNA"/>
</dbReference>
<accession>A0A085U1N7</accession>
<dbReference type="Proteomes" id="UP000028607">
    <property type="component" value="Unassembled WGS sequence"/>
</dbReference>
<dbReference type="AlphaFoldDB" id="A0A085U1N7"/>
<evidence type="ECO:0000256" key="3">
    <source>
        <dbReference type="ARBA" id="ARBA00022692"/>
    </source>
</evidence>
<reference evidence="9" key="1">
    <citation type="submission" date="2013-04" db="EMBL/GenBank/DDBJ databases">
        <title>Thioclava sp. 13D2W-2 Genome Sequencing.</title>
        <authorList>
            <person name="Lai Q."/>
            <person name="Li G."/>
            <person name="Shao Z."/>
        </authorList>
    </citation>
    <scope>NUCLEOTIDE SEQUENCE [LARGE SCALE GENOMIC DNA]</scope>
    <source>
        <strain evidence="9">13D2W-2</strain>
    </source>
</reference>
<feature type="region of interest" description="Disordered" evidence="6">
    <location>
        <begin position="350"/>
        <end position="381"/>
    </location>
</feature>
<protein>
    <recommendedName>
        <fullName evidence="10">Permease</fullName>
    </recommendedName>
</protein>
<evidence type="ECO:0000313" key="9">
    <source>
        <dbReference type="Proteomes" id="UP000028607"/>
    </source>
</evidence>
<keyword evidence="5 7" id="KW-0472">Membrane</keyword>
<sequence length="381" mass="40668">MALPARKQATYWSIAALVFVFALWWLGNVILPFVMGGAIAYFLDPLADRLEKLGLSRTASTAVIALIAVVAFVVLSLAVVPMLVRQLGQFIALAPDLVKSLQGFLTERFPDLLQNSVINDTLNSLGEAIKARGGELASTLLSSAMTLVNVIVFIVVVPVVAFYMLLDWDRMVAKVDGWLPRDHAPTIRRIARDIDKVLSGFVRGQVTVCLVLGTFYAVALMAAGLDFGLLVGSIAGALTFIPYIGAIIGGILAIGLALFQFWGDWLQIGIVAGIFAFGQFMEGNFITPRLMGNSVGLHPLWLIFALSAFGTLFGFVGMLVAVPVAAVIGVVARFLIDQYLHGALYRGQSGRSNPPGDAPPGLINETTGTVTSAAETRDTEG</sequence>
<proteinExistence type="inferred from homology"/>
<evidence type="ECO:0000256" key="6">
    <source>
        <dbReference type="SAM" id="MobiDB-lite"/>
    </source>
</evidence>
<feature type="transmembrane region" description="Helical" evidence="7">
    <location>
        <begin position="265"/>
        <end position="283"/>
    </location>
</feature>
<feature type="transmembrane region" description="Helical" evidence="7">
    <location>
        <begin position="63"/>
        <end position="84"/>
    </location>
</feature>
<dbReference type="STRING" id="1317124.DW2_01960"/>
<dbReference type="Pfam" id="PF01594">
    <property type="entry name" value="AI-2E_transport"/>
    <property type="match status" value="1"/>
</dbReference>
<keyword evidence="9" id="KW-1185">Reference proteome</keyword>
<feature type="transmembrane region" description="Helical" evidence="7">
    <location>
        <begin position="237"/>
        <end position="259"/>
    </location>
</feature>
<evidence type="ECO:0000256" key="1">
    <source>
        <dbReference type="ARBA" id="ARBA00004141"/>
    </source>
</evidence>